<evidence type="ECO:0000313" key="1">
    <source>
        <dbReference type="EMBL" id="MYE38471.1"/>
    </source>
</evidence>
<comment type="caution">
    <text evidence="1">The sequence shown here is derived from an EMBL/GenBank/DDBJ whole genome shotgun (WGS) entry which is preliminary data.</text>
</comment>
<protein>
    <submittedName>
        <fullName evidence="1">RloB domain-containing protein</fullName>
    </submittedName>
</protein>
<evidence type="ECO:0000313" key="2">
    <source>
        <dbReference type="Proteomes" id="UP000449092"/>
    </source>
</evidence>
<proteinExistence type="predicted"/>
<dbReference type="AlphaFoldDB" id="A0A845DEM9"/>
<organism evidence="1 2">
    <name type="scientific">Candidatus Spechtbacteria bacterium SB0662_bin_43</name>
    <dbReference type="NCBI Taxonomy" id="2604897"/>
    <lineage>
        <taxon>Bacteria</taxon>
        <taxon>Candidatus Spechtiibacteriota</taxon>
    </lineage>
</organism>
<reference evidence="1 2" key="1">
    <citation type="submission" date="2019-09" db="EMBL/GenBank/DDBJ databases">
        <title>Characterisation of the sponge microbiome using genome-centric metagenomics.</title>
        <authorList>
            <person name="Engelberts J.P."/>
            <person name="Robbins S.J."/>
            <person name="De Goeij J.M."/>
            <person name="Aranda M."/>
            <person name="Bell S.C."/>
            <person name="Webster N.S."/>
        </authorList>
    </citation>
    <scope>NUCLEOTIDE SEQUENCE [LARGE SCALE GENOMIC DNA]</scope>
    <source>
        <strain evidence="1">SB0662_bin_43</strain>
    </source>
</reference>
<dbReference type="EMBL" id="VXOY01000026">
    <property type="protein sequence ID" value="MYE38471.1"/>
    <property type="molecule type" value="Genomic_DNA"/>
</dbReference>
<sequence>MNLQSILIVCEGKTDKAFLTYLKFLFQPRNNTRITIKQRKIGGGSPQDIVSYAQKYRGAFSCRVALFDTDKTKKEIKKAEDLAQRNEIHILKIDVCLEKFLLQILNYTTRIHPDCKQYKKQLHEHYIPTTKMQQWREYQPILPKSLLIEQRKSIPILDEAIKYIQDGCPKSTTEK</sequence>
<dbReference type="Pfam" id="PF13707">
    <property type="entry name" value="RloB"/>
    <property type="match status" value="1"/>
</dbReference>
<accession>A0A845DEM9</accession>
<dbReference type="Proteomes" id="UP000449092">
    <property type="component" value="Unassembled WGS sequence"/>
</dbReference>
<gene>
    <name evidence="1" type="ORF">F4X82_03060</name>
</gene>
<dbReference type="InterPro" id="IPR025591">
    <property type="entry name" value="RloB"/>
</dbReference>
<name>A0A845DEM9_9BACT</name>